<dbReference type="Proteomes" id="UP000033566">
    <property type="component" value="Chromosome"/>
</dbReference>
<keyword evidence="2" id="KW-1185">Reference proteome</keyword>
<proteinExistence type="predicted"/>
<dbReference type="AlphaFoldDB" id="A0A0F6QVL0"/>
<gene>
    <name evidence="1" type="ORF">UL81_02270</name>
</gene>
<dbReference type="PATRIC" id="fig|161896.4.peg.446"/>
<accession>A0A0F6QVL0</accession>
<dbReference type="InterPro" id="IPR021385">
    <property type="entry name" value="DUF3017"/>
</dbReference>
<dbReference type="EMBL" id="CP011311">
    <property type="protein sequence ID" value="AKE38435.1"/>
    <property type="molecule type" value="Genomic_DNA"/>
</dbReference>
<dbReference type="KEGG" id="ccj:UL81_02270"/>
<reference evidence="1 2" key="1">
    <citation type="journal article" date="2015" name="Genome Announc.">
        <title>Complete Genome Sequence of Corynebacterium camporealensis DSM 44610, Isolated from the Milk of a Manchega Sheep with Subclinical Mastitis.</title>
        <authorList>
            <person name="Ruckert C."/>
            <person name="Albersmeier A."/>
            <person name="Winkler A."/>
            <person name="Tauch A."/>
        </authorList>
    </citation>
    <scope>NUCLEOTIDE SEQUENCE [LARGE SCALE GENOMIC DNA]</scope>
    <source>
        <strain evidence="1 2">DSM 44610</strain>
    </source>
</reference>
<evidence type="ECO:0000313" key="2">
    <source>
        <dbReference type="Proteomes" id="UP000033566"/>
    </source>
</evidence>
<dbReference type="RefSeq" id="WP_035106660.1">
    <property type="nucleotide sequence ID" value="NZ_CP011311.1"/>
</dbReference>
<protein>
    <submittedName>
        <fullName evidence="1">Uncharacterized protein</fullName>
    </submittedName>
</protein>
<dbReference type="STRING" id="161896.UL81_02270"/>
<dbReference type="Pfam" id="PF11222">
    <property type="entry name" value="DUF3017"/>
    <property type="match status" value="1"/>
</dbReference>
<evidence type="ECO:0000313" key="1">
    <source>
        <dbReference type="EMBL" id="AKE38435.1"/>
    </source>
</evidence>
<dbReference type="HOGENOM" id="CLU_152435_0_0_11"/>
<dbReference type="OrthoDB" id="4411540at2"/>
<organism evidence="1 2">
    <name type="scientific">Corynebacterium camporealensis</name>
    <dbReference type="NCBI Taxonomy" id="161896"/>
    <lineage>
        <taxon>Bacteria</taxon>
        <taxon>Bacillati</taxon>
        <taxon>Actinomycetota</taxon>
        <taxon>Actinomycetes</taxon>
        <taxon>Mycobacteriales</taxon>
        <taxon>Corynebacteriaceae</taxon>
        <taxon>Corynebacterium</taxon>
    </lineage>
</organism>
<sequence length="106" mass="11257">MRAQLSNPHDVDLPASPLSPAVQWVAIALVVIGVAASGFFAITNHWRRAAFVLGLSLLWLSVVRLTCDSSRVGILAVRSRSFDAIYTAALGGLMVFLAYSVDALGS</sequence>
<name>A0A0F6QVL0_9CORY</name>